<evidence type="ECO:0000313" key="4">
    <source>
        <dbReference type="EMBL" id="AIE84892.1"/>
    </source>
</evidence>
<dbReference type="STRING" id="661478.OP10G_1524"/>
<feature type="domain" description="Calcineurin-like phosphoesterase" evidence="3">
    <location>
        <begin position="38"/>
        <end position="196"/>
    </location>
</feature>
<dbReference type="Pfam" id="PF00149">
    <property type="entry name" value="Metallophos"/>
    <property type="match status" value="1"/>
</dbReference>
<dbReference type="GO" id="GO:0009245">
    <property type="term" value="P:lipid A biosynthetic process"/>
    <property type="evidence" value="ECO:0007669"/>
    <property type="project" value="TreeGrafter"/>
</dbReference>
<dbReference type="InterPro" id="IPR051158">
    <property type="entry name" value="Metallophosphoesterase_sf"/>
</dbReference>
<evidence type="ECO:0000256" key="2">
    <source>
        <dbReference type="ARBA" id="ARBA00022801"/>
    </source>
</evidence>
<dbReference type="InterPro" id="IPR029052">
    <property type="entry name" value="Metallo-depent_PP-like"/>
</dbReference>
<dbReference type="HOGENOM" id="CLU_025443_3_2_0"/>
<dbReference type="EMBL" id="CP007139">
    <property type="protein sequence ID" value="AIE84892.1"/>
    <property type="molecule type" value="Genomic_DNA"/>
</dbReference>
<organism evidence="4 5">
    <name type="scientific">Fimbriimonas ginsengisoli Gsoil 348</name>
    <dbReference type="NCBI Taxonomy" id="661478"/>
    <lineage>
        <taxon>Bacteria</taxon>
        <taxon>Bacillati</taxon>
        <taxon>Armatimonadota</taxon>
        <taxon>Fimbriimonadia</taxon>
        <taxon>Fimbriimonadales</taxon>
        <taxon>Fimbriimonadaceae</taxon>
        <taxon>Fimbriimonas</taxon>
    </lineage>
</organism>
<reference evidence="4 5" key="1">
    <citation type="journal article" date="2014" name="PLoS ONE">
        <title>The first complete genome sequence of the class fimbriimonadia in the phylum armatimonadetes.</title>
        <authorList>
            <person name="Hu Z.Y."/>
            <person name="Wang Y.Z."/>
            <person name="Im W.T."/>
            <person name="Wang S.Y."/>
            <person name="Zhao G.P."/>
            <person name="Zheng H.J."/>
            <person name="Quan Z.X."/>
        </authorList>
    </citation>
    <scope>NUCLEOTIDE SEQUENCE [LARGE SCALE GENOMIC DNA]</scope>
    <source>
        <strain evidence="4">Gsoil 348</strain>
    </source>
</reference>
<dbReference type="GO" id="GO:0008758">
    <property type="term" value="F:UDP-2,3-diacylglucosamine hydrolase activity"/>
    <property type="evidence" value="ECO:0007669"/>
    <property type="project" value="TreeGrafter"/>
</dbReference>
<evidence type="ECO:0000256" key="1">
    <source>
        <dbReference type="ARBA" id="ARBA00022723"/>
    </source>
</evidence>
<accession>A0A068NNB4</accession>
<dbReference type="KEGG" id="fgi:OP10G_1524"/>
<keyword evidence="5" id="KW-1185">Reference proteome</keyword>
<dbReference type="PANTHER" id="PTHR31302">
    <property type="entry name" value="TRANSMEMBRANE PROTEIN WITH METALLOPHOSPHOESTERASE DOMAIN-RELATED"/>
    <property type="match status" value="1"/>
</dbReference>
<dbReference type="PANTHER" id="PTHR31302:SF31">
    <property type="entry name" value="PHOSPHODIESTERASE YAEI"/>
    <property type="match status" value="1"/>
</dbReference>
<gene>
    <name evidence="4" type="ORF">OP10G_1524</name>
</gene>
<dbReference type="GO" id="GO:0016020">
    <property type="term" value="C:membrane"/>
    <property type="evidence" value="ECO:0007669"/>
    <property type="project" value="GOC"/>
</dbReference>
<sequence>MGVGAGMAIYGALVESKRLVYERKTLHLEDWPEELNGFRIVVVSDLHIRDKYSVELVKRAFEMALAEEPDMLVLPGDFVDYWKPGVDEMLREVLAPLKAMEGSAVAIAGNHDYWYGDIVRLADALAEVDVHFLRNEIWRHKGITWVGLDSAVQKMARPEEIVLGPGDRPAIALWHEPDAIAGLPRGIALQISGHSHGGQFRFPGGFTPMHSTLGKKYPSGWYPDAPTPLYVTRGVGTTGPPTRFNCPPEISVLTLNSPTNP</sequence>
<keyword evidence="1" id="KW-0479">Metal-binding</keyword>
<dbReference type="Proteomes" id="UP000027982">
    <property type="component" value="Chromosome"/>
</dbReference>
<protein>
    <submittedName>
        <fullName evidence="4">Metallophosphoesterase</fullName>
    </submittedName>
</protein>
<dbReference type="eggNOG" id="COG1408">
    <property type="taxonomic scope" value="Bacteria"/>
</dbReference>
<evidence type="ECO:0000259" key="3">
    <source>
        <dbReference type="Pfam" id="PF00149"/>
    </source>
</evidence>
<dbReference type="InterPro" id="IPR004843">
    <property type="entry name" value="Calcineurin-like_PHP"/>
</dbReference>
<evidence type="ECO:0000313" key="5">
    <source>
        <dbReference type="Proteomes" id="UP000027982"/>
    </source>
</evidence>
<keyword evidence="2" id="KW-0378">Hydrolase</keyword>
<dbReference type="AlphaFoldDB" id="A0A068NNB4"/>
<dbReference type="SUPFAM" id="SSF56300">
    <property type="entry name" value="Metallo-dependent phosphatases"/>
    <property type="match status" value="1"/>
</dbReference>
<proteinExistence type="predicted"/>
<dbReference type="Gene3D" id="3.60.21.10">
    <property type="match status" value="1"/>
</dbReference>
<dbReference type="GO" id="GO:0046872">
    <property type="term" value="F:metal ion binding"/>
    <property type="evidence" value="ECO:0007669"/>
    <property type="project" value="UniProtKB-KW"/>
</dbReference>
<name>A0A068NNB4_FIMGI</name>